<comment type="caution">
    <text evidence="3">The sequence shown here is derived from an EMBL/GenBank/DDBJ whole genome shotgun (WGS) entry which is preliminary data.</text>
</comment>
<evidence type="ECO:0000313" key="3">
    <source>
        <dbReference type="EMBL" id="CAH0541753.1"/>
    </source>
</evidence>
<keyword evidence="4" id="KW-1185">Reference proteome</keyword>
<dbReference type="Pfam" id="PF00534">
    <property type="entry name" value="Glycos_transf_1"/>
    <property type="match status" value="1"/>
</dbReference>
<evidence type="ECO:0000313" key="4">
    <source>
        <dbReference type="Proteomes" id="UP000838748"/>
    </source>
</evidence>
<evidence type="ECO:0000259" key="1">
    <source>
        <dbReference type="Pfam" id="PF00534"/>
    </source>
</evidence>
<keyword evidence="3" id="KW-0808">Transferase</keyword>
<dbReference type="RefSeq" id="WP_237363257.1">
    <property type="nucleotide sequence ID" value="NZ_CAKLDM010000002.1"/>
</dbReference>
<dbReference type="EMBL" id="CAKLDM010000002">
    <property type="protein sequence ID" value="CAH0541753.1"/>
    <property type="molecule type" value="Genomic_DNA"/>
</dbReference>
<dbReference type="Pfam" id="PF13439">
    <property type="entry name" value="Glyco_transf_4"/>
    <property type="match status" value="1"/>
</dbReference>
<dbReference type="PANTHER" id="PTHR12526">
    <property type="entry name" value="GLYCOSYLTRANSFERASE"/>
    <property type="match status" value="1"/>
</dbReference>
<evidence type="ECO:0000259" key="2">
    <source>
        <dbReference type="Pfam" id="PF13439"/>
    </source>
</evidence>
<dbReference type="Proteomes" id="UP000838748">
    <property type="component" value="Unassembled WGS sequence"/>
</dbReference>
<gene>
    <name evidence="3" type="primary">mshA_4</name>
    <name evidence="3" type="ORF">VMF7928_03811</name>
</gene>
<feature type="domain" description="Glycosyl transferase family 1" evidence="1">
    <location>
        <begin position="204"/>
        <end position="350"/>
    </location>
</feature>
<dbReference type="EC" id="2.4.1.250" evidence="3"/>
<dbReference type="SUPFAM" id="SSF53756">
    <property type="entry name" value="UDP-Glycosyltransferase/glycogen phosphorylase"/>
    <property type="match status" value="1"/>
</dbReference>
<dbReference type="Gene3D" id="3.40.50.2000">
    <property type="entry name" value="Glycogen Phosphorylase B"/>
    <property type="match status" value="2"/>
</dbReference>
<feature type="domain" description="Glycosyltransferase subfamily 4-like N-terminal" evidence="2">
    <location>
        <begin position="12"/>
        <end position="184"/>
    </location>
</feature>
<proteinExistence type="predicted"/>
<dbReference type="CDD" id="cd03811">
    <property type="entry name" value="GT4_GT28_WabH-like"/>
    <property type="match status" value="1"/>
</dbReference>
<keyword evidence="3" id="KW-0328">Glycosyltransferase</keyword>
<organism evidence="3 4">
    <name type="scientific">Vibrio marisflavi CECT 7928</name>
    <dbReference type="NCBI Taxonomy" id="634439"/>
    <lineage>
        <taxon>Bacteria</taxon>
        <taxon>Pseudomonadati</taxon>
        <taxon>Pseudomonadota</taxon>
        <taxon>Gammaproteobacteria</taxon>
        <taxon>Vibrionales</taxon>
        <taxon>Vibrionaceae</taxon>
        <taxon>Vibrio</taxon>
    </lineage>
</organism>
<protein>
    <submittedName>
        <fullName evidence="3">D-inositol-3-phosphate glycosyltransferase</fullName>
        <ecNumber evidence="3">2.4.1.250</ecNumber>
    </submittedName>
</protein>
<accession>A0ABN8EC92</accession>
<dbReference type="InterPro" id="IPR001296">
    <property type="entry name" value="Glyco_trans_1"/>
</dbReference>
<reference evidence="3" key="1">
    <citation type="submission" date="2021-11" db="EMBL/GenBank/DDBJ databases">
        <authorList>
            <person name="Rodrigo-Torres L."/>
            <person name="Arahal R. D."/>
            <person name="Lucena T."/>
        </authorList>
    </citation>
    <scope>NUCLEOTIDE SEQUENCE</scope>
    <source>
        <strain evidence="3">CECT 7928</strain>
    </source>
</reference>
<dbReference type="GO" id="GO:0102710">
    <property type="term" value="F:D-inositol-3-phosphate glycosyltransferase activity"/>
    <property type="evidence" value="ECO:0007669"/>
    <property type="project" value="UniProtKB-EC"/>
</dbReference>
<name>A0ABN8EC92_9VIBR</name>
<sequence>MKCVLVIPNLLVGGTQRAMCNLAVGLAKRGRDVSLIVIHRIDKEYGGLETSRLDISTLEEAGVKLIYLNRTNVVYSGTSVLRTVLALKPDVVMSSLSYLNLYLSFIFLFLPKHIVYVVRESNVLSVKHSHAFGRKFLRAIYSFSYRLVKHVVCQSHDMQDDLVQHFGVDENKTVVINNGVDVERLQHLSHEPLHYDLPSNCINVVSVGHLTNQKGHDLLIKALAALDRDDVVIHIAGRGPLKEDLIALSEKLGVRKQVVFHGFMQNPFPLIRACDLFVLASRFEGYPNALVEARTIGIPVLASSCKGGIFEILGADDLSFLVGDSDDLKEKLDMFLLNGSNRHKAVKAGTTEFGLEVMSERFDNYFSSITRGV</sequence>
<dbReference type="InterPro" id="IPR028098">
    <property type="entry name" value="Glyco_trans_4-like_N"/>
</dbReference>